<evidence type="ECO:0000256" key="1">
    <source>
        <dbReference type="SAM" id="MobiDB-lite"/>
    </source>
</evidence>
<dbReference type="RefSeq" id="XP_060415874.1">
    <property type="nucleotide sequence ID" value="XM_060557393.1"/>
</dbReference>
<feature type="region of interest" description="Disordered" evidence="1">
    <location>
        <begin position="69"/>
        <end position="92"/>
    </location>
</feature>
<dbReference type="Proteomes" id="UP001230504">
    <property type="component" value="Unassembled WGS sequence"/>
</dbReference>
<keyword evidence="3" id="KW-1185">Reference proteome</keyword>
<gene>
    <name evidence="2" type="ORF">LY79DRAFT_548370</name>
</gene>
<dbReference type="AlphaFoldDB" id="A0AAD8V7T6"/>
<sequence length="92" mass="10206">MLAQLQFGGGGDVRLTITAHRGAHQERRRRDTLTLILATYLHHKPQASLGGPGTWACQTGGGWQYRNWRGEEKERGAPRRSKLSSRLGGRAV</sequence>
<accession>A0AAD8V7T6</accession>
<name>A0AAD8V7T6_9PEZI</name>
<dbReference type="EMBL" id="JAHLJV010000018">
    <property type="protein sequence ID" value="KAK1594755.1"/>
    <property type="molecule type" value="Genomic_DNA"/>
</dbReference>
<reference evidence="2" key="1">
    <citation type="submission" date="2021-06" db="EMBL/GenBank/DDBJ databases">
        <title>Comparative genomics, transcriptomics and evolutionary studies reveal genomic signatures of adaptation to plant cell wall in hemibiotrophic fungi.</title>
        <authorList>
            <consortium name="DOE Joint Genome Institute"/>
            <person name="Baroncelli R."/>
            <person name="Diaz J.F."/>
            <person name="Benocci T."/>
            <person name="Peng M."/>
            <person name="Battaglia E."/>
            <person name="Haridas S."/>
            <person name="Andreopoulos W."/>
            <person name="Labutti K."/>
            <person name="Pangilinan J."/>
            <person name="Floch G.L."/>
            <person name="Makela M.R."/>
            <person name="Henrissat B."/>
            <person name="Grigoriev I.V."/>
            <person name="Crouch J.A."/>
            <person name="De Vries R.P."/>
            <person name="Sukno S.A."/>
            <person name="Thon M.R."/>
        </authorList>
    </citation>
    <scope>NUCLEOTIDE SEQUENCE</scope>
    <source>
        <strain evidence="2">CBS 125086</strain>
    </source>
</reference>
<organism evidence="2 3">
    <name type="scientific">Colletotrichum navitas</name>
    <dbReference type="NCBI Taxonomy" id="681940"/>
    <lineage>
        <taxon>Eukaryota</taxon>
        <taxon>Fungi</taxon>
        <taxon>Dikarya</taxon>
        <taxon>Ascomycota</taxon>
        <taxon>Pezizomycotina</taxon>
        <taxon>Sordariomycetes</taxon>
        <taxon>Hypocreomycetidae</taxon>
        <taxon>Glomerellales</taxon>
        <taxon>Glomerellaceae</taxon>
        <taxon>Colletotrichum</taxon>
        <taxon>Colletotrichum graminicola species complex</taxon>
    </lineage>
</organism>
<evidence type="ECO:0000313" key="2">
    <source>
        <dbReference type="EMBL" id="KAK1594755.1"/>
    </source>
</evidence>
<comment type="caution">
    <text evidence="2">The sequence shown here is derived from an EMBL/GenBank/DDBJ whole genome shotgun (WGS) entry which is preliminary data.</text>
</comment>
<proteinExistence type="predicted"/>
<protein>
    <submittedName>
        <fullName evidence="2">Uncharacterized protein</fullName>
    </submittedName>
</protein>
<evidence type="ECO:0000313" key="3">
    <source>
        <dbReference type="Proteomes" id="UP001230504"/>
    </source>
</evidence>
<dbReference type="GeneID" id="85441633"/>